<name>A0A0C3L3Y4_9AGAM</name>
<gene>
    <name evidence="1" type="ORF">M407DRAFT_22358</name>
</gene>
<sequence>MCNIDNLLLESNEFKTTGEELVPQCIKRKVSICIRTLLPLTTHASAHQSLVQFDILHTKES</sequence>
<dbReference type="Proteomes" id="UP000054248">
    <property type="component" value="Unassembled WGS sequence"/>
</dbReference>
<dbReference type="HOGENOM" id="CLU_2924426_0_0_1"/>
<dbReference type="AlphaFoldDB" id="A0A0C3L3Y4"/>
<protein>
    <submittedName>
        <fullName evidence="1">Uncharacterized protein</fullName>
    </submittedName>
</protein>
<evidence type="ECO:0000313" key="1">
    <source>
        <dbReference type="EMBL" id="KIO28463.1"/>
    </source>
</evidence>
<evidence type="ECO:0000313" key="2">
    <source>
        <dbReference type="Proteomes" id="UP000054248"/>
    </source>
</evidence>
<dbReference type="EMBL" id="KN822994">
    <property type="protein sequence ID" value="KIO28463.1"/>
    <property type="molecule type" value="Genomic_DNA"/>
</dbReference>
<reference evidence="2" key="2">
    <citation type="submission" date="2015-01" db="EMBL/GenBank/DDBJ databases">
        <title>Evolutionary Origins and Diversification of the Mycorrhizal Mutualists.</title>
        <authorList>
            <consortium name="DOE Joint Genome Institute"/>
            <consortium name="Mycorrhizal Genomics Consortium"/>
            <person name="Kohler A."/>
            <person name="Kuo A."/>
            <person name="Nagy L.G."/>
            <person name="Floudas D."/>
            <person name="Copeland A."/>
            <person name="Barry K.W."/>
            <person name="Cichocki N."/>
            <person name="Veneault-Fourrey C."/>
            <person name="LaButti K."/>
            <person name="Lindquist E.A."/>
            <person name="Lipzen A."/>
            <person name="Lundell T."/>
            <person name="Morin E."/>
            <person name="Murat C."/>
            <person name="Riley R."/>
            <person name="Ohm R."/>
            <person name="Sun H."/>
            <person name="Tunlid A."/>
            <person name="Henrissat B."/>
            <person name="Grigoriev I.V."/>
            <person name="Hibbett D.S."/>
            <person name="Martin F."/>
        </authorList>
    </citation>
    <scope>NUCLEOTIDE SEQUENCE [LARGE SCALE GENOMIC DNA]</scope>
    <source>
        <strain evidence="2">MUT 4182</strain>
    </source>
</reference>
<organism evidence="1 2">
    <name type="scientific">Tulasnella calospora MUT 4182</name>
    <dbReference type="NCBI Taxonomy" id="1051891"/>
    <lineage>
        <taxon>Eukaryota</taxon>
        <taxon>Fungi</taxon>
        <taxon>Dikarya</taxon>
        <taxon>Basidiomycota</taxon>
        <taxon>Agaricomycotina</taxon>
        <taxon>Agaricomycetes</taxon>
        <taxon>Cantharellales</taxon>
        <taxon>Tulasnellaceae</taxon>
        <taxon>Tulasnella</taxon>
    </lineage>
</organism>
<accession>A0A0C3L3Y4</accession>
<reference evidence="1 2" key="1">
    <citation type="submission" date="2014-04" db="EMBL/GenBank/DDBJ databases">
        <authorList>
            <consortium name="DOE Joint Genome Institute"/>
            <person name="Kuo A."/>
            <person name="Girlanda M."/>
            <person name="Perotto S."/>
            <person name="Kohler A."/>
            <person name="Nagy L.G."/>
            <person name="Floudas D."/>
            <person name="Copeland A."/>
            <person name="Barry K.W."/>
            <person name="Cichocki N."/>
            <person name="Veneault-Fourrey C."/>
            <person name="LaButti K."/>
            <person name="Lindquist E.A."/>
            <person name="Lipzen A."/>
            <person name="Lundell T."/>
            <person name="Morin E."/>
            <person name="Murat C."/>
            <person name="Sun H."/>
            <person name="Tunlid A."/>
            <person name="Henrissat B."/>
            <person name="Grigoriev I.V."/>
            <person name="Hibbett D.S."/>
            <person name="Martin F."/>
            <person name="Nordberg H.P."/>
            <person name="Cantor M.N."/>
            <person name="Hua S.X."/>
        </authorList>
    </citation>
    <scope>NUCLEOTIDE SEQUENCE [LARGE SCALE GENOMIC DNA]</scope>
    <source>
        <strain evidence="1 2">MUT 4182</strain>
    </source>
</reference>
<keyword evidence="2" id="KW-1185">Reference proteome</keyword>
<proteinExistence type="predicted"/>